<dbReference type="AlphaFoldDB" id="A0A345H9P5"/>
<reference evidence="2 3" key="1">
    <citation type="submission" date="2018-07" db="EMBL/GenBank/DDBJ databases">
        <title>Complete genome sequence of Flavobacterium arcticum type strain SM1502T.</title>
        <authorList>
            <person name="Li Y."/>
            <person name="Li D.-D."/>
        </authorList>
    </citation>
    <scope>NUCLEOTIDE SEQUENCE [LARGE SCALE GENOMIC DNA]</scope>
    <source>
        <strain evidence="2 3">SM1502</strain>
    </source>
</reference>
<dbReference type="KEGG" id="fat:DVK85_03295"/>
<keyword evidence="1" id="KW-0732">Signal</keyword>
<dbReference type="RefSeq" id="WP_114677066.1">
    <property type="nucleotide sequence ID" value="NZ_CP031188.1"/>
</dbReference>
<protein>
    <recommendedName>
        <fullName evidence="4">DUF4402 domain-containing protein</fullName>
    </recommendedName>
</protein>
<dbReference type="Proteomes" id="UP000253951">
    <property type="component" value="Chromosome"/>
</dbReference>
<dbReference type="EMBL" id="CP031188">
    <property type="protein sequence ID" value="AXG73305.1"/>
    <property type="molecule type" value="Genomic_DNA"/>
</dbReference>
<accession>A0A345H9P5</accession>
<sequence>MKKIIYCLFLTAALITSCSSSDDFEVTTPDGFATTPVSGVIYDESFVIGGGTSRAIELNGTSSLYIYLDANVIGCDSEVESPIWISVPATVGTYSRSQGEMTLQFRDVNSDDFEGSLDAEIEIISITETTVKGKVKATGFYEDENNINGTFEVIYCSL</sequence>
<name>A0A345H9P5_9FLAO</name>
<feature type="signal peptide" evidence="1">
    <location>
        <begin position="1"/>
        <end position="21"/>
    </location>
</feature>
<organism evidence="2 3">
    <name type="scientific">Flavobacterium arcticum</name>
    <dbReference type="NCBI Taxonomy" id="1784713"/>
    <lineage>
        <taxon>Bacteria</taxon>
        <taxon>Pseudomonadati</taxon>
        <taxon>Bacteroidota</taxon>
        <taxon>Flavobacteriia</taxon>
        <taxon>Flavobacteriales</taxon>
        <taxon>Flavobacteriaceae</taxon>
        <taxon>Flavobacterium</taxon>
    </lineage>
</organism>
<evidence type="ECO:0000256" key="1">
    <source>
        <dbReference type="SAM" id="SignalP"/>
    </source>
</evidence>
<dbReference type="OrthoDB" id="1366696at2"/>
<feature type="chain" id="PRO_5016765542" description="DUF4402 domain-containing protein" evidence="1">
    <location>
        <begin position="22"/>
        <end position="158"/>
    </location>
</feature>
<dbReference type="PROSITE" id="PS51257">
    <property type="entry name" value="PROKAR_LIPOPROTEIN"/>
    <property type="match status" value="1"/>
</dbReference>
<gene>
    <name evidence="2" type="ORF">DVK85_03295</name>
</gene>
<evidence type="ECO:0008006" key="4">
    <source>
        <dbReference type="Google" id="ProtNLM"/>
    </source>
</evidence>
<evidence type="ECO:0000313" key="3">
    <source>
        <dbReference type="Proteomes" id="UP000253951"/>
    </source>
</evidence>
<proteinExistence type="predicted"/>
<evidence type="ECO:0000313" key="2">
    <source>
        <dbReference type="EMBL" id="AXG73305.1"/>
    </source>
</evidence>
<keyword evidence="3" id="KW-1185">Reference proteome</keyword>